<dbReference type="SUPFAM" id="SSF54523">
    <property type="entry name" value="Pili subunits"/>
    <property type="match status" value="1"/>
</dbReference>
<dbReference type="InterPro" id="IPR012902">
    <property type="entry name" value="N_methyl_site"/>
</dbReference>
<evidence type="ECO:0000313" key="2">
    <source>
        <dbReference type="EMBL" id="WNK20602.1"/>
    </source>
</evidence>
<dbReference type="PANTHER" id="PTHR30093">
    <property type="entry name" value="GENERAL SECRETION PATHWAY PROTEIN G"/>
    <property type="match status" value="1"/>
</dbReference>
<accession>A0ABY9Z0P7</accession>
<dbReference type="Proteomes" id="UP001301869">
    <property type="component" value="Chromosome"/>
</dbReference>
<keyword evidence="1" id="KW-0472">Membrane</keyword>
<keyword evidence="3" id="KW-1185">Reference proteome</keyword>
<dbReference type="Pfam" id="PF07963">
    <property type="entry name" value="N_methyl"/>
    <property type="match status" value="1"/>
</dbReference>
<dbReference type="InterPro" id="IPR045584">
    <property type="entry name" value="Pilin-like"/>
</dbReference>
<dbReference type="RefSeq" id="WP_311884328.1">
    <property type="nucleotide sequence ID" value="NZ_CP119391.1"/>
</dbReference>
<keyword evidence="1" id="KW-0812">Transmembrane</keyword>
<dbReference type="NCBIfam" id="TIGR02532">
    <property type="entry name" value="IV_pilin_GFxxxE"/>
    <property type="match status" value="1"/>
</dbReference>
<protein>
    <submittedName>
        <fullName evidence="2">Type IV pilin protein</fullName>
    </submittedName>
</protein>
<evidence type="ECO:0000313" key="3">
    <source>
        <dbReference type="Proteomes" id="UP001301869"/>
    </source>
</evidence>
<dbReference type="PANTHER" id="PTHR30093:SF47">
    <property type="entry name" value="TYPE IV PILUS NON-CORE MINOR PILIN PILE"/>
    <property type="match status" value="1"/>
</dbReference>
<proteinExistence type="predicted"/>
<evidence type="ECO:0000256" key="1">
    <source>
        <dbReference type="SAM" id="Phobius"/>
    </source>
</evidence>
<reference evidence="2 3" key="1">
    <citation type="submission" date="2023-03" db="EMBL/GenBank/DDBJ databases">
        <title>Halomonas sp. nov., isolated from Korean tranditional fermented seafood 'Jeotgal'.</title>
        <authorList>
            <person name="Kim B."/>
            <person name="Shin N.-R."/>
        </authorList>
    </citation>
    <scope>NUCLEOTIDE SEQUENCE [LARGE SCALE GENOMIC DNA]</scope>
    <source>
        <strain evidence="2 3">SG2L-4</strain>
    </source>
</reference>
<dbReference type="Gene3D" id="3.30.700.10">
    <property type="entry name" value="Glycoprotein, Type 4 Pilin"/>
    <property type="match status" value="1"/>
</dbReference>
<organism evidence="2 3">
    <name type="scientific">Halomonas piscis</name>
    <dbReference type="NCBI Taxonomy" id="3031727"/>
    <lineage>
        <taxon>Bacteria</taxon>
        <taxon>Pseudomonadati</taxon>
        <taxon>Pseudomonadota</taxon>
        <taxon>Gammaproteobacteria</taxon>
        <taxon>Oceanospirillales</taxon>
        <taxon>Halomonadaceae</taxon>
        <taxon>Halomonas</taxon>
    </lineage>
</organism>
<sequence>MLYRSAFSRAGRPDDGQRGFTLIEALVALAIVGILAAIAYPSYTSYIERSQRAEAQTVMMDIARRLERCYTDSYSYQNCDSATKKANEATSALYTKFETSPTASEYRIIATGGTRAKDGCAILKLESSGKRLPDDDPERDTECW</sequence>
<dbReference type="EMBL" id="CP119391">
    <property type="protein sequence ID" value="WNK20602.1"/>
    <property type="molecule type" value="Genomic_DNA"/>
</dbReference>
<dbReference type="InterPro" id="IPR031982">
    <property type="entry name" value="PilE-like"/>
</dbReference>
<keyword evidence="1" id="KW-1133">Transmembrane helix</keyword>
<gene>
    <name evidence="2" type="ORF">P1P91_02635</name>
</gene>
<dbReference type="Pfam" id="PF16732">
    <property type="entry name" value="ComP_DUS"/>
    <property type="match status" value="1"/>
</dbReference>
<feature type="transmembrane region" description="Helical" evidence="1">
    <location>
        <begin position="21"/>
        <end position="43"/>
    </location>
</feature>
<dbReference type="PROSITE" id="PS00409">
    <property type="entry name" value="PROKAR_NTER_METHYL"/>
    <property type="match status" value="1"/>
</dbReference>
<name>A0ABY9Z0P7_9GAMM</name>